<dbReference type="InterPro" id="IPR016181">
    <property type="entry name" value="Acyl_CoA_acyltransferase"/>
</dbReference>
<comment type="caution">
    <text evidence="4">The sequence shown here is derived from an EMBL/GenBank/DDBJ whole genome shotgun (WGS) entry which is preliminary data.</text>
</comment>
<dbReference type="EMBL" id="JRZE01000008">
    <property type="protein sequence ID" value="KHF42129.1"/>
    <property type="molecule type" value="Genomic_DNA"/>
</dbReference>
<protein>
    <submittedName>
        <fullName evidence="4">Acetyltransferase</fullName>
    </submittedName>
</protein>
<dbReference type="SUPFAM" id="SSF55729">
    <property type="entry name" value="Acyl-CoA N-acyltransferases (Nat)"/>
    <property type="match status" value="1"/>
</dbReference>
<keyword evidence="1 4" id="KW-0808">Transferase</keyword>
<evidence type="ECO:0000256" key="1">
    <source>
        <dbReference type="ARBA" id="ARBA00022679"/>
    </source>
</evidence>
<gene>
    <name evidence="4" type="ORF">MINT15_39350</name>
</gene>
<accession>A0A837D2S7</accession>
<dbReference type="AlphaFoldDB" id="A0A837D2S7"/>
<proteinExistence type="predicted"/>
<feature type="domain" description="N-acetyltransferase" evidence="3">
    <location>
        <begin position="161"/>
        <end position="310"/>
    </location>
</feature>
<sequence>MRKVGAVVCDRGMTIVLGRPGTEGLGEAVGVLREWQDDGASWQLHPGDLGWFWRFGAEATAAAVRTWNRNGRILAVGLLDGPTLLRLAIAPDAQEDEGLARRLVEDLVEPERGVLPEGRVSVEAPMDTVVQKLLAEEGWRTDAPWTPLRRDLTEPVEVPGARIEVVGPDRAHVRATVQRASFDGSTFTDERWHAMAAGPPYAEARCLVAYDEQDNAVAAVTVWSAGPGRPGLLEPMGVHRGYRGRGYGKAITVAAAAALQRLGSSSAIVCTPSSNVGAVATYEAAGFRRLPQTRDRYRDVGAVGPRSAATS</sequence>
<organism evidence="4 5">
    <name type="scientific">Saccharomonospora viridis</name>
    <dbReference type="NCBI Taxonomy" id="1852"/>
    <lineage>
        <taxon>Bacteria</taxon>
        <taxon>Bacillati</taxon>
        <taxon>Actinomycetota</taxon>
        <taxon>Actinomycetes</taxon>
        <taxon>Pseudonocardiales</taxon>
        <taxon>Pseudonocardiaceae</taxon>
        <taxon>Saccharomonospora</taxon>
    </lineage>
</organism>
<dbReference type="CDD" id="cd04301">
    <property type="entry name" value="NAT_SF"/>
    <property type="match status" value="1"/>
</dbReference>
<evidence type="ECO:0000259" key="3">
    <source>
        <dbReference type="PROSITE" id="PS51186"/>
    </source>
</evidence>
<dbReference type="Gene3D" id="3.40.630.30">
    <property type="match status" value="1"/>
</dbReference>
<name>A0A837D2S7_9PSEU</name>
<dbReference type="InterPro" id="IPR000182">
    <property type="entry name" value="GNAT_dom"/>
</dbReference>
<evidence type="ECO:0000313" key="5">
    <source>
        <dbReference type="Proteomes" id="UP000030848"/>
    </source>
</evidence>
<dbReference type="Pfam" id="PF00583">
    <property type="entry name" value="Acetyltransf_1"/>
    <property type="match status" value="1"/>
</dbReference>
<dbReference type="Proteomes" id="UP000030848">
    <property type="component" value="Unassembled WGS sequence"/>
</dbReference>
<keyword evidence="2" id="KW-0012">Acyltransferase</keyword>
<dbReference type="PANTHER" id="PTHR43420">
    <property type="entry name" value="ACETYLTRANSFERASE"/>
    <property type="match status" value="1"/>
</dbReference>
<evidence type="ECO:0000256" key="2">
    <source>
        <dbReference type="ARBA" id="ARBA00023315"/>
    </source>
</evidence>
<dbReference type="InterPro" id="IPR050680">
    <property type="entry name" value="YpeA/RimI_acetyltransf"/>
</dbReference>
<evidence type="ECO:0000313" key="4">
    <source>
        <dbReference type="EMBL" id="KHF42129.1"/>
    </source>
</evidence>
<dbReference type="GO" id="GO:0016747">
    <property type="term" value="F:acyltransferase activity, transferring groups other than amino-acyl groups"/>
    <property type="evidence" value="ECO:0007669"/>
    <property type="project" value="InterPro"/>
</dbReference>
<reference evidence="4 5" key="1">
    <citation type="submission" date="2014-10" db="EMBL/GenBank/DDBJ databases">
        <title>Genome sequence of Micropolyspora internatus JCM3315.</title>
        <authorList>
            <person name="Shin S.-K."/>
            <person name="Yi H."/>
        </authorList>
    </citation>
    <scope>NUCLEOTIDE SEQUENCE [LARGE SCALE GENOMIC DNA]</scope>
    <source>
        <strain evidence="4 5">JCM 3315</strain>
    </source>
</reference>
<dbReference type="PROSITE" id="PS51186">
    <property type="entry name" value="GNAT"/>
    <property type="match status" value="1"/>
</dbReference>